<organism evidence="2 3">
    <name type="scientific">Penicillium steckii</name>
    <dbReference type="NCBI Taxonomy" id="303698"/>
    <lineage>
        <taxon>Eukaryota</taxon>
        <taxon>Fungi</taxon>
        <taxon>Dikarya</taxon>
        <taxon>Ascomycota</taxon>
        <taxon>Pezizomycotina</taxon>
        <taxon>Eurotiomycetes</taxon>
        <taxon>Eurotiomycetidae</taxon>
        <taxon>Eurotiales</taxon>
        <taxon>Aspergillaceae</taxon>
        <taxon>Penicillium</taxon>
    </lineage>
</organism>
<feature type="compositionally biased region" description="Basic and acidic residues" evidence="1">
    <location>
        <begin position="57"/>
        <end position="68"/>
    </location>
</feature>
<comment type="caution">
    <text evidence="2">The sequence shown here is derived from an EMBL/GenBank/DDBJ whole genome shotgun (WGS) entry which is preliminary data.</text>
</comment>
<sequence>MSEVFHLDEPSEGHHHPDQGGSIKQRQNSEKSRQEGTHPDEKKKAKDTSNKLPTGRKPTDTVHEEGEN</sequence>
<keyword evidence="3" id="KW-1185">Reference proteome</keyword>
<proteinExistence type="predicted"/>
<reference evidence="3" key="1">
    <citation type="journal article" date="2017" name="Nat. Microbiol.">
        <title>Global analysis of biosynthetic gene clusters reveals vast potential of secondary metabolite production in Penicillium species.</title>
        <authorList>
            <person name="Nielsen J.C."/>
            <person name="Grijseels S."/>
            <person name="Prigent S."/>
            <person name="Ji B."/>
            <person name="Dainat J."/>
            <person name="Nielsen K.F."/>
            <person name="Frisvad J.C."/>
            <person name="Workman M."/>
            <person name="Nielsen J."/>
        </authorList>
    </citation>
    <scope>NUCLEOTIDE SEQUENCE [LARGE SCALE GENOMIC DNA]</scope>
    <source>
        <strain evidence="3">IBT 24891</strain>
    </source>
</reference>
<dbReference type="EMBL" id="MLKD01000003">
    <property type="protein sequence ID" value="OQE28732.1"/>
    <property type="molecule type" value="Genomic_DNA"/>
</dbReference>
<evidence type="ECO:0000313" key="2">
    <source>
        <dbReference type="EMBL" id="OQE28732.1"/>
    </source>
</evidence>
<dbReference type="AlphaFoldDB" id="A0A1V6TQT1"/>
<protein>
    <submittedName>
        <fullName evidence="2">Uncharacterized protein</fullName>
    </submittedName>
</protein>
<evidence type="ECO:0000256" key="1">
    <source>
        <dbReference type="SAM" id="MobiDB-lite"/>
    </source>
</evidence>
<dbReference type="Proteomes" id="UP000191285">
    <property type="component" value="Unassembled WGS sequence"/>
</dbReference>
<feature type="region of interest" description="Disordered" evidence="1">
    <location>
        <begin position="1"/>
        <end position="68"/>
    </location>
</feature>
<name>A0A1V6TQT1_9EURO</name>
<evidence type="ECO:0000313" key="3">
    <source>
        <dbReference type="Proteomes" id="UP000191285"/>
    </source>
</evidence>
<dbReference type="OrthoDB" id="4369564at2759"/>
<accession>A0A1V6TQT1</accession>
<feature type="compositionally biased region" description="Basic and acidic residues" evidence="1">
    <location>
        <begin position="1"/>
        <end position="18"/>
    </location>
</feature>
<gene>
    <name evidence="2" type="ORF">PENSTE_c003G02536</name>
</gene>
<feature type="compositionally biased region" description="Basic and acidic residues" evidence="1">
    <location>
        <begin position="27"/>
        <end position="49"/>
    </location>
</feature>